<dbReference type="Proteomes" id="UP000063429">
    <property type="component" value="Chromosome"/>
</dbReference>
<evidence type="ECO:0000313" key="2">
    <source>
        <dbReference type="EMBL" id="AKZ62081.1"/>
    </source>
</evidence>
<sequence>MFYTAISWYRNLYACLYAMQNGLFRLRKVHFFRFYGAVHYDCAARDQRRCTRMRQQNAEKVNERGTIRRGDAALSGQCRYRGRYSGGNGLRADRKSASEPGAPGGGLSLQILNRPRVNA</sequence>
<accession>A0ABM5UXL9</accession>
<proteinExistence type="predicted"/>
<feature type="region of interest" description="Disordered" evidence="1">
    <location>
        <begin position="80"/>
        <end position="109"/>
    </location>
</feature>
<protein>
    <submittedName>
        <fullName evidence="2">Uncharacterized protein</fullName>
    </submittedName>
</protein>
<keyword evidence="3" id="KW-1185">Reference proteome</keyword>
<evidence type="ECO:0000256" key="1">
    <source>
        <dbReference type="SAM" id="MobiDB-lite"/>
    </source>
</evidence>
<reference evidence="3" key="1">
    <citation type="journal article" date="2015" name="Genome Announc.">
        <title>Complete Genome Sequence of Herbaspirillum hiltneri N3 (DSM 17495), Isolated from Surface-Sterilized Wheat Roots.</title>
        <authorList>
            <person name="Guizelini D."/>
            <person name="Saizaki P.M."/>
            <person name="Coimbra N.A."/>
            <person name="Weiss V.A."/>
            <person name="Faoro H."/>
            <person name="Sfeir M.Z."/>
            <person name="Baura V.A."/>
            <person name="Monteiro R.A."/>
            <person name="Chubatsu L.S."/>
            <person name="Souza E.M."/>
            <person name="Cruz L.M."/>
            <person name="Pedrosa F.O."/>
            <person name="Raittz R.T."/>
            <person name="Marchaukoski J.N."/>
            <person name="Steffens M.B."/>
        </authorList>
    </citation>
    <scope>NUCLEOTIDE SEQUENCE [LARGE SCALE GENOMIC DNA]</scope>
    <source>
        <strain evidence="3">N3</strain>
    </source>
</reference>
<organism evidence="2 3">
    <name type="scientific">Herbaspirillum hiltneri N3</name>
    <dbReference type="NCBI Taxonomy" id="1262470"/>
    <lineage>
        <taxon>Bacteria</taxon>
        <taxon>Pseudomonadati</taxon>
        <taxon>Pseudomonadota</taxon>
        <taxon>Betaproteobacteria</taxon>
        <taxon>Burkholderiales</taxon>
        <taxon>Oxalobacteraceae</taxon>
        <taxon>Herbaspirillum</taxon>
    </lineage>
</organism>
<evidence type="ECO:0000313" key="3">
    <source>
        <dbReference type="Proteomes" id="UP000063429"/>
    </source>
</evidence>
<name>A0ABM5UXL9_9BURK</name>
<dbReference type="EMBL" id="CP011409">
    <property type="protein sequence ID" value="AKZ62081.1"/>
    <property type="molecule type" value="Genomic_DNA"/>
</dbReference>
<gene>
    <name evidence="2" type="ORF">F506_04810</name>
</gene>